<dbReference type="InterPro" id="IPR007267">
    <property type="entry name" value="GtrA_DPMS_TM"/>
</dbReference>
<dbReference type="AlphaFoldDB" id="A0A9Q9HJ28"/>
<dbReference type="Proteomes" id="UP001058713">
    <property type="component" value="Chromosome"/>
</dbReference>
<sequence>MTLQQLLVRYTAFAAAATAVNLATQRAVLQLGETGVFFTAAMAAGTLTGLVVKYLLDKRWIFFDQQSGLKHQGRTFSLYALMGVATTAVFWITETLFWLTFGSDAAREAGAVLGLVVGYTVKYQLDRHFVFTRRAAEAE</sequence>
<name>A0A9Q9HJ28_LEICA</name>
<feature type="transmembrane region" description="Helical" evidence="5">
    <location>
        <begin position="7"/>
        <end position="24"/>
    </location>
</feature>
<feature type="transmembrane region" description="Helical" evidence="5">
    <location>
        <begin position="76"/>
        <end position="99"/>
    </location>
</feature>
<protein>
    <submittedName>
        <fullName evidence="7">GtrA family protein</fullName>
    </submittedName>
</protein>
<feature type="domain" description="GtrA/DPMS transmembrane" evidence="6">
    <location>
        <begin position="9"/>
        <end position="131"/>
    </location>
</feature>
<accession>A0A9Q9HJ28</accession>
<dbReference type="NCBIfam" id="NF037976">
    <property type="entry name" value="gtrA_1"/>
    <property type="match status" value="1"/>
</dbReference>
<dbReference type="KEGG" id="lcae:K3721_07105"/>
<reference evidence="7" key="1">
    <citation type="submission" date="2021-08" db="EMBL/GenBank/DDBJ databases">
        <authorList>
            <person name="Nwanade C."/>
            <person name="Wang M."/>
            <person name="Masoudi A."/>
            <person name="Yu Z."/>
            <person name="Liu J."/>
        </authorList>
    </citation>
    <scope>NUCLEOTIDE SEQUENCE</scope>
    <source>
        <strain evidence="7">S122</strain>
    </source>
</reference>
<comment type="subcellular location">
    <subcellularLocation>
        <location evidence="1">Membrane</location>
        <topology evidence="1">Multi-pass membrane protein</topology>
    </subcellularLocation>
</comment>
<evidence type="ECO:0000256" key="2">
    <source>
        <dbReference type="ARBA" id="ARBA00022692"/>
    </source>
</evidence>
<evidence type="ECO:0000256" key="5">
    <source>
        <dbReference type="SAM" id="Phobius"/>
    </source>
</evidence>
<gene>
    <name evidence="7" type="ORF">K3721_07105</name>
</gene>
<dbReference type="GO" id="GO:0016020">
    <property type="term" value="C:membrane"/>
    <property type="evidence" value="ECO:0007669"/>
    <property type="project" value="UniProtKB-SubCell"/>
</dbReference>
<feature type="transmembrane region" description="Helical" evidence="5">
    <location>
        <begin position="36"/>
        <end position="56"/>
    </location>
</feature>
<evidence type="ECO:0000256" key="4">
    <source>
        <dbReference type="ARBA" id="ARBA00023136"/>
    </source>
</evidence>
<keyword evidence="3 5" id="KW-1133">Transmembrane helix</keyword>
<organism evidence="7 8">
    <name type="scientific">Leisingera caerulea</name>
    <name type="common">Phaeobacter caeruleus</name>
    <dbReference type="NCBI Taxonomy" id="506591"/>
    <lineage>
        <taxon>Bacteria</taxon>
        <taxon>Pseudomonadati</taxon>
        <taxon>Pseudomonadota</taxon>
        <taxon>Alphaproteobacteria</taxon>
        <taxon>Rhodobacterales</taxon>
        <taxon>Roseobacteraceae</taxon>
        <taxon>Leisingera</taxon>
    </lineage>
</organism>
<dbReference type="Pfam" id="PF04138">
    <property type="entry name" value="GtrA_DPMS_TM"/>
    <property type="match status" value="1"/>
</dbReference>
<keyword evidence="2 5" id="KW-0812">Transmembrane</keyword>
<dbReference type="RefSeq" id="WP_259972324.1">
    <property type="nucleotide sequence ID" value="NZ_CP081070.1"/>
</dbReference>
<proteinExistence type="predicted"/>
<evidence type="ECO:0000313" key="7">
    <source>
        <dbReference type="EMBL" id="UWQ55301.1"/>
    </source>
</evidence>
<keyword evidence="4 5" id="KW-0472">Membrane</keyword>
<evidence type="ECO:0000259" key="6">
    <source>
        <dbReference type="Pfam" id="PF04138"/>
    </source>
</evidence>
<evidence type="ECO:0000256" key="1">
    <source>
        <dbReference type="ARBA" id="ARBA00004141"/>
    </source>
</evidence>
<dbReference type="EMBL" id="CP081070">
    <property type="protein sequence ID" value="UWQ55301.1"/>
    <property type="molecule type" value="Genomic_DNA"/>
</dbReference>
<dbReference type="GO" id="GO:0000271">
    <property type="term" value="P:polysaccharide biosynthetic process"/>
    <property type="evidence" value="ECO:0007669"/>
    <property type="project" value="InterPro"/>
</dbReference>
<evidence type="ECO:0000313" key="8">
    <source>
        <dbReference type="Proteomes" id="UP001058713"/>
    </source>
</evidence>
<evidence type="ECO:0000256" key="3">
    <source>
        <dbReference type="ARBA" id="ARBA00022989"/>
    </source>
</evidence>